<dbReference type="PANTHER" id="PTHR42905:SF16">
    <property type="entry name" value="CARBOXYPHOSPHONOENOLPYRUVATE PHOSPHONOMUTASE-LIKE PROTEIN (AFU_ORTHOLOGUE AFUA_5G07230)"/>
    <property type="match status" value="1"/>
</dbReference>
<organism evidence="2 3">
    <name type="scientific">Prauserella shujinwangii</name>
    <dbReference type="NCBI Taxonomy" id="1453103"/>
    <lineage>
        <taxon>Bacteria</taxon>
        <taxon>Bacillati</taxon>
        <taxon>Actinomycetota</taxon>
        <taxon>Actinomycetes</taxon>
        <taxon>Pseudonocardiales</taxon>
        <taxon>Pseudonocardiaceae</taxon>
        <taxon>Prauserella</taxon>
    </lineage>
</organism>
<gene>
    <name evidence="2" type="ORF">B0I33_10469</name>
</gene>
<name>A0A2T0LW53_9PSEU</name>
<dbReference type="EMBL" id="PVNH01000004">
    <property type="protein sequence ID" value="PRX48255.1"/>
    <property type="molecule type" value="Genomic_DNA"/>
</dbReference>
<dbReference type="Pfam" id="PF13714">
    <property type="entry name" value="PEP_mutase"/>
    <property type="match status" value="1"/>
</dbReference>
<dbReference type="Proteomes" id="UP000238362">
    <property type="component" value="Unassembled WGS sequence"/>
</dbReference>
<protein>
    <submittedName>
        <fullName evidence="2">2-methylisocitrate lyase-like PEP mutase family enzyme</fullName>
    </submittedName>
</protein>
<dbReference type="GO" id="GO:0016829">
    <property type="term" value="F:lyase activity"/>
    <property type="evidence" value="ECO:0007669"/>
    <property type="project" value="UniProtKB-KW"/>
</dbReference>
<dbReference type="InterPro" id="IPR015813">
    <property type="entry name" value="Pyrv/PenolPyrv_kinase-like_dom"/>
</dbReference>
<keyword evidence="3" id="KW-1185">Reference proteome</keyword>
<reference evidence="2 3" key="1">
    <citation type="submission" date="2018-03" db="EMBL/GenBank/DDBJ databases">
        <title>Genomic Encyclopedia of Type Strains, Phase III (KMG-III): the genomes of soil and plant-associated and newly described type strains.</title>
        <authorList>
            <person name="Whitman W."/>
        </authorList>
    </citation>
    <scope>NUCLEOTIDE SEQUENCE [LARGE SCALE GENOMIC DNA]</scope>
    <source>
        <strain evidence="2 3">CGMCC 4.7125</strain>
    </source>
</reference>
<evidence type="ECO:0000313" key="2">
    <source>
        <dbReference type="EMBL" id="PRX48255.1"/>
    </source>
</evidence>
<dbReference type="Gene3D" id="3.20.20.60">
    <property type="entry name" value="Phosphoenolpyruvate-binding domains"/>
    <property type="match status" value="1"/>
</dbReference>
<evidence type="ECO:0000313" key="3">
    <source>
        <dbReference type="Proteomes" id="UP000238362"/>
    </source>
</evidence>
<dbReference type="PANTHER" id="PTHR42905">
    <property type="entry name" value="PHOSPHOENOLPYRUVATE CARBOXYLASE"/>
    <property type="match status" value="1"/>
</dbReference>
<evidence type="ECO:0000256" key="1">
    <source>
        <dbReference type="SAM" id="MobiDB-lite"/>
    </source>
</evidence>
<dbReference type="OrthoDB" id="9780430at2"/>
<feature type="region of interest" description="Disordered" evidence="1">
    <location>
        <begin position="264"/>
        <end position="292"/>
    </location>
</feature>
<accession>A0A2T0LW53</accession>
<proteinExistence type="predicted"/>
<sequence>MDTLRERCAHFHALHRSRTPLVLPNAWDAASARAVADAGAAAVATSSAAVARALGTADGERLAADLAFAAVARIVAAVDLPVTADIEGGYAVDPEGVGATVDRVLAAGAVGVNLEDTDHAAAALRPEAEQCHRIAAARCAAGRAGVPLFVNARVDTFLLGVADPVPATLDRAAAYVAAGADGVFVPGVTDVDTVALLADRTAAPLNVLATPGGPGAGAGAARISVGSALADAAYAFTRRAARDLLGTGSLAALGYPADARSVAGAARRSRGTTSAAAIPSNPNTAAAANPAR</sequence>
<dbReference type="AlphaFoldDB" id="A0A2T0LW53"/>
<dbReference type="InterPro" id="IPR040442">
    <property type="entry name" value="Pyrv_kinase-like_dom_sf"/>
</dbReference>
<dbReference type="RefSeq" id="WP_146147481.1">
    <property type="nucleotide sequence ID" value="NZ_PVNH01000004.1"/>
</dbReference>
<keyword evidence="2" id="KW-0456">Lyase</keyword>
<comment type="caution">
    <text evidence="2">The sequence shown here is derived from an EMBL/GenBank/DDBJ whole genome shotgun (WGS) entry which is preliminary data.</text>
</comment>
<dbReference type="SUPFAM" id="SSF51621">
    <property type="entry name" value="Phosphoenolpyruvate/pyruvate domain"/>
    <property type="match status" value="1"/>
</dbReference>